<evidence type="ECO:0000313" key="2">
    <source>
        <dbReference type="EMBL" id="CAB4143308.1"/>
    </source>
</evidence>
<reference evidence="2" key="1">
    <citation type="submission" date="2020-04" db="EMBL/GenBank/DDBJ databases">
        <authorList>
            <person name="Chiriac C."/>
            <person name="Salcher M."/>
            <person name="Ghai R."/>
            <person name="Kavagutti S V."/>
        </authorList>
    </citation>
    <scope>NUCLEOTIDE SEQUENCE</scope>
</reference>
<organism evidence="2">
    <name type="scientific">uncultured Caudovirales phage</name>
    <dbReference type="NCBI Taxonomy" id="2100421"/>
    <lineage>
        <taxon>Viruses</taxon>
        <taxon>Duplodnaviria</taxon>
        <taxon>Heunggongvirae</taxon>
        <taxon>Uroviricota</taxon>
        <taxon>Caudoviricetes</taxon>
        <taxon>Peduoviridae</taxon>
        <taxon>Maltschvirus</taxon>
        <taxon>Maltschvirus maltsch</taxon>
    </lineage>
</organism>
<gene>
    <name evidence="2" type="ORF">UFOVP449_155</name>
</gene>
<accession>A0A6J5M9B1</accession>
<proteinExistence type="predicted"/>
<dbReference type="InterPro" id="IPR011604">
    <property type="entry name" value="PDDEXK-like_dom_sf"/>
</dbReference>
<dbReference type="Gene3D" id="3.90.320.10">
    <property type="match status" value="1"/>
</dbReference>
<dbReference type="EMBL" id="LR796420">
    <property type="protein sequence ID" value="CAB4143308.1"/>
    <property type="molecule type" value="Genomic_DNA"/>
</dbReference>
<dbReference type="InterPro" id="IPR038726">
    <property type="entry name" value="PDDEXK_AddAB-type"/>
</dbReference>
<protein>
    <submittedName>
        <fullName evidence="2">PD-(D/E)XK nuclease superfamily</fullName>
    </submittedName>
</protein>
<name>A0A6J5M9B1_9CAUD</name>
<sequence length="290" mass="33575">MARVSFSQYAMWSGCPQQYKLAYIDKLAESGGSIHTIFGTAVHETLQEYLDKCLRISKSQADKLMNLQETLKFKMRDCYLKEVGGEIGNTDICTKEELVEFLEDGNLLLEWFQKSKNFNKFFSLKHDELVAIEQPINTKIAENVNFLGFIDLIVRDSFTGRYRIIDFKTSTKGWSKYQKSDPVKNAQILLYKKFYAELLNISMDIIDVEFIILKRKIADNTEYVIPRISKHIPANGNPSVNKAWNGFKEFVDTVFDTDGNFRTDIDYPKKPSKLCEWCEFSHRGLCDAKK</sequence>
<feature type="domain" description="PD-(D/E)XK endonuclease-like" evidence="1">
    <location>
        <begin position="3"/>
        <end position="282"/>
    </location>
</feature>
<evidence type="ECO:0000259" key="1">
    <source>
        <dbReference type="Pfam" id="PF12705"/>
    </source>
</evidence>
<dbReference type="PROSITE" id="PS51257">
    <property type="entry name" value="PROKAR_LIPOPROTEIN"/>
    <property type="match status" value="1"/>
</dbReference>
<dbReference type="SUPFAM" id="SSF52980">
    <property type="entry name" value="Restriction endonuclease-like"/>
    <property type="match status" value="1"/>
</dbReference>
<dbReference type="InterPro" id="IPR011335">
    <property type="entry name" value="Restrct_endonuc-II-like"/>
</dbReference>
<dbReference type="Pfam" id="PF12705">
    <property type="entry name" value="PDDEXK_1"/>
    <property type="match status" value="1"/>
</dbReference>